<dbReference type="PANTHER" id="PTHR48051:SF1">
    <property type="entry name" value="RAS SUPPRESSOR PROTEIN 1"/>
    <property type="match status" value="1"/>
</dbReference>
<feature type="domain" description="Disease resistance R13L4/SHOC-2-like LRR" evidence="3">
    <location>
        <begin position="110"/>
        <end position="213"/>
    </location>
</feature>
<sequence length="218" mass="24239">GQLSDLRLVTVLDLSHNRFTTLPEDIRHLTNLQELNLSHNELKKLPEGVSHLGTLRVLDCAHNKLHSLPESLGQLTALMCLDVRHNAGLRQLPPALAQIPSLQQMLVDGQLSDLRLVTVLDLSHNRFTTLPEDIRHLTNLQELNLSHNELKKLPEGVSHLGTLRVLDCAHNKLHSLPESLGQLTALMCLDVRHNAGLRQLPPALAQIPSLQQMLVDGQ</sequence>
<feature type="non-terminal residue" evidence="4">
    <location>
        <position position="218"/>
    </location>
</feature>
<dbReference type="AlphaFoldDB" id="A0A1B6KSV9"/>
<dbReference type="PROSITE" id="PS51450">
    <property type="entry name" value="LRR"/>
    <property type="match status" value="2"/>
</dbReference>
<name>A0A1B6KSV9_9HEMI</name>
<reference evidence="4" key="1">
    <citation type="submission" date="2015-11" db="EMBL/GenBank/DDBJ databases">
        <title>De novo transcriptome assembly of four potential Pierce s Disease insect vectors from Arizona vineyards.</title>
        <authorList>
            <person name="Tassone E.E."/>
        </authorList>
    </citation>
    <scope>NUCLEOTIDE SEQUENCE</scope>
</reference>
<accession>A0A1B6KSV9</accession>
<dbReference type="InterPro" id="IPR050216">
    <property type="entry name" value="LRR_domain-containing"/>
</dbReference>
<dbReference type="SMART" id="SM00364">
    <property type="entry name" value="LRR_BAC"/>
    <property type="match status" value="6"/>
</dbReference>
<feature type="non-terminal residue" evidence="4">
    <location>
        <position position="1"/>
    </location>
</feature>
<evidence type="ECO:0000256" key="2">
    <source>
        <dbReference type="ARBA" id="ARBA00022737"/>
    </source>
</evidence>
<protein>
    <recommendedName>
        <fullName evidence="3">Disease resistance R13L4/SHOC-2-like LRR domain-containing protein</fullName>
    </recommendedName>
</protein>
<dbReference type="SMART" id="SM00365">
    <property type="entry name" value="LRR_SD22"/>
    <property type="match status" value="2"/>
</dbReference>
<dbReference type="SUPFAM" id="SSF52058">
    <property type="entry name" value="L domain-like"/>
    <property type="match status" value="1"/>
</dbReference>
<evidence type="ECO:0000313" key="4">
    <source>
        <dbReference type="EMBL" id="JAT14542.1"/>
    </source>
</evidence>
<gene>
    <name evidence="4" type="ORF">g.33819</name>
</gene>
<dbReference type="InterPro" id="IPR001611">
    <property type="entry name" value="Leu-rich_rpt"/>
</dbReference>
<dbReference type="SMART" id="SM00369">
    <property type="entry name" value="LRR_TYP"/>
    <property type="match status" value="6"/>
</dbReference>
<evidence type="ECO:0000256" key="1">
    <source>
        <dbReference type="ARBA" id="ARBA00022614"/>
    </source>
</evidence>
<keyword evidence="1" id="KW-0433">Leucine-rich repeat</keyword>
<dbReference type="Pfam" id="PF23598">
    <property type="entry name" value="LRR_14"/>
    <property type="match status" value="2"/>
</dbReference>
<proteinExistence type="predicted"/>
<dbReference type="Gene3D" id="3.80.10.10">
    <property type="entry name" value="Ribonuclease Inhibitor"/>
    <property type="match status" value="2"/>
</dbReference>
<dbReference type="InterPro" id="IPR032675">
    <property type="entry name" value="LRR_dom_sf"/>
</dbReference>
<keyword evidence="2" id="KW-0677">Repeat</keyword>
<dbReference type="GO" id="GO:0005737">
    <property type="term" value="C:cytoplasm"/>
    <property type="evidence" value="ECO:0007669"/>
    <property type="project" value="TreeGrafter"/>
</dbReference>
<dbReference type="EMBL" id="GEBQ01025435">
    <property type="protein sequence ID" value="JAT14542.1"/>
    <property type="molecule type" value="Transcribed_RNA"/>
</dbReference>
<organism evidence="4">
    <name type="scientific">Graphocephala atropunctata</name>
    <dbReference type="NCBI Taxonomy" id="36148"/>
    <lineage>
        <taxon>Eukaryota</taxon>
        <taxon>Metazoa</taxon>
        <taxon>Ecdysozoa</taxon>
        <taxon>Arthropoda</taxon>
        <taxon>Hexapoda</taxon>
        <taxon>Insecta</taxon>
        <taxon>Pterygota</taxon>
        <taxon>Neoptera</taxon>
        <taxon>Paraneoptera</taxon>
        <taxon>Hemiptera</taxon>
        <taxon>Auchenorrhyncha</taxon>
        <taxon>Membracoidea</taxon>
        <taxon>Cicadellidae</taxon>
        <taxon>Cicadellinae</taxon>
        <taxon>Cicadellini</taxon>
        <taxon>Graphocephala</taxon>
    </lineage>
</organism>
<dbReference type="InterPro" id="IPR003591">
    <property type="entry name" value="Leu-rich_rpt_typical-subtyp"/>
</dbReference>
<dbReference type="PANTHER" id="PTHR48051">
    <property type="match status" value="1"/>
</dbReference>
<dbReference type="PRINTS" id="PR00019">
    <property type="entry name" value="LEURICHRPT"/>
</dbReference>
<feature type="domain" description="Disease resistance R13L4/SHOC-2-like LRR" evidence="3">
    <location>
        <begin position="3"/>
        <end position="105"/>
    </location>
</feature>
<evidence type="ECO:0000259" key="3">
    <source>
        <dbReference type="Pfam" id="PF23598"/>
    </source>
</evidence>
<dbReference type="InterPro" id="IPR055414">
    <property type="entry name" value="LRR_R13L4/SHOC2-like"/>
</dbReference>